<gene>
    <name evidence="11" type="primary">rpoN</name>
    <name evidence="11" type="ORF">CLOHIR_00835</name>
</gene>
<dbReference type="eggNOG" id="COG1508">
    <property type="taxonomic scope" value="Bacteria"/>
</dbReference>
<dbReference type="GO" id="GO:0003677">
    <property type="term" value="F:DNA binding"/>
    <property type="evidence" value="ECO:0007669"/>
    <property type="project" value="UniProtKB-KW"/>
</dbReference>
<keyword evidence="3" id="KW-0808">Transferase</keyword>
<dbReference type="Pfam" id="PF00309">
    <property type="entry name" value="Sigma54_AID"/>
    <property type="match status" value="1"/>
</dbReference>
<reference evidence="11 12" key="1">
    <citation type="submission" date="2008-09" db="EMBL/GenBank/DDBJ databases">
        <authorList>
            <person name="Fulton L."/>
            <person name="Clifton S."/>
            <person name="Fulton B."/>
            <person name="Xu J."/>
            <person name="Minx P."/>
            <person name="Pepin K.H."/>
            <person name="Johnson M."/>
            <person name="Thiruvilangam P."/>
            <person name="Bhonagiri V."/>
            <person name="Nash W.E."/>
            <person name="Mardis E.R."/>
            <person name="Wilson R.K."/>
        </authorList>
    </citation>
    <scope>NUCLEOTIDE SEQUENCE [LARGE SCALE GENOMIC DNA]</scope>
    <source>
        <strain evidence="11 12">DSM 13275</strain>
    </source>
</reference>
<evidence type="ECO:0000313" key="12">
    <source>
        <dbReference type="Proteomes" id="UP000003178"/>
    </source>
</evidence>
<evidence type="ECO:0000256" key="3">
    <source>
        <dbReference type="ARBA" id="ARBA00022679"/>
    </source>
</evidence>
<dbReference type="EMBL" id="ABWP01000032">
    <property type="protein sequence ID" value="EEA85530.1"/>
    <property type="molecule type" value="Genomic_DNA"/>
</dbReference>
<dbReference type="NCBIfam" id="TIGR02395">
    <property type="entry name" value="rpoN_sigma"/>
    <property type="match status" value="1"/>
</dbReference>
<dbReference type="Gene3D" id="1.10.10.60">
    <property type="entry name" value="Homeodomain-like"/>
    <property type="match status" value="1"/>
</dbReference>
<dbReference type="PANTHER" id="PTHR32248">
    <property type="entry name" value="RNA POLYMERASE SIGMA-54 FACTOR"/>
    <property type="match status" value="1"/>
</dbReference>
<dbReference type="GO" id="GO:0001216">
    <property type="term" value="F:DNA-binding transcription activator activity"/>
    <property type="evidence" value="ECO:0007669"/>
    <property type="project" value="InterPro"/>
</dbReference>
<keyword evidence="6" id="KW-0731">Sigma factor</keyword>
<organism evidence="11 12">
    <name type="scientific">Peptacetobacter hiranonis (strain DSM 13275 / JCM 10541 / KCTC 15199 / TO-931)</name>
    <name type="common">Clostridium hiranonis</name>
    <dbReference type="NCBI Taxonomy" id="500633"/>
    <lineage>
        <taxon>Bacteria</taxon>
        <taxon>Bacillati</taxon>
        <taxon>Bacillota</taxon>
        <taxon>Clostridia</taxon>
        <taxon>Peptostreptococcales</taxon>
        <taxon>Peptostreptococcaceae</taxon>
        <taxon>Peptacetobacter</taxon>
    </lineage>
</organism>
<name>B6FY84_PEPHT</name>
<dbReference type="OrthoDB" id="9814402at2"/>
<dbReference type="Pfam" id="PF04963">
    <property type="entry name" value="Sigma54_CBD"/>
    <property type="match status" value="1"/>
</dbReference>
<dbReference type="PROSITE" id="PS50044">
    <property type="entry name" value="SIGMA54_3"/>
    <property type="match status" value="1"/>
</dbReference>
<evidence type="ECO:0000256" key="7">
    <source>
        <dbReference type="ARBA" id="ARBA00023125"/>
    </source>
</evidence>
<feature type="domain" description="RNA polymerase sigma factor 54 core-binding" evidence="10">
    <location>
        <begin position="89"/>
        <end position="276"/>
    </location>
</feature>
<evidence type="ECO:0000256" key="8">
    <source>
        <dbReference type="ARBA" id="ARBA00023163"/>
    </source>
</evidence>
<dbReference type="Gene3D" id="1.10.10.1330">
    <property type="entry name" value="RNA polymerase sigma-54 factor, core-binding domain"/>
    <property type="match status" value="1"/>
</dbReference>
<evidence type="ECO:0000256" key="4">
    <source>
        <dbReference type="ARBA" id="ARBA00022695"/>
    </source>
</evidence>
<dbReference type="InterPro" id="IPR007046">
    <property type="entry name" value="RNA_pol_sigma_54_core-bd"/>
</dbReference>
<dbReference type="Proteomes" id="UP000003178">
    <property type="component" value="Unassembled WGS sequence"/>
</dbReference>
<keyword evidence="7" id="KW-0238">DNA-binding</keyword>
<dbReference type="InterPro" id="IPR000394">
    <property type="entry name" value="RNA_pol_sigma_54"/>
</dbReference>
<proteinExistence type="inferred from homology"/>
<accession>B6FY84</accession>
<dbReference type="HOGENOM" id="CLU_020569_1_1_9"/>
<keyword evidence="4" id="KW-0548">Nucleotidyltransferase</keyword>
<dbReference type="PRINTS" id="PR00045">
    <property type="entry name" value="SIGMA54FCT"/>
</dbReference>
<evidence type="ECO:0000313" key="11">
    <source>
        <dbReference type="EMBL" id="EEA85530.1"/>
    </source>
</evidence>
<evidence type="ECO:0000256" key="6">
    <source>
        <dbReference type="ARBA" id="ARBA00023082"/>
    </source>
</evidence>
<protein>
    <submittedName>
        <fullName evidence="11">RNA polymerase sigma-54 factor</fullName>
    </submittedName>
</protein>
<keyword evidence="12" id="KW-1185">Reference proteome</keyword>
<dbReference type="PIRSF" id="PIRSF000774">
    <property type="entry name" value="RpoN"/>
    <property type="match status" value="1"/>
</dbReference>
<dbReference type="Pfam" id="PF04552">
    <property type="entry name" value="Sigma54_DBD"/>
    <property type="match status" value="1"/>
</dbReference>
<evidence type="ECO:0000259" key="9">
    <source>
        <dbReference type="Pfam" id="PF04552"/>
    </source>
</evidence>
<keyword evidence="5" id="KW-0805">Transcription regulation</keyword>
<dbReference type="AlphaFoldDB" id="B6FY84"/>
<keyword evidence="2" id="KW-0240">DNA-directed RNA polymerase</keyword>
<dbReference type="GO" id="GO:0000428">
    <property type="term" value="C:DNA-directed RNA polymerase complex"/>
    <property type="evidence" value="ECO:0007669"/>
    <property type="project" value="UniProtKB-KW"/>
</dbReference>
<dbReference type="GO" id="GO:0016779">
    <property type="term" value="F:nucleotidyltransferase activity"/>
    <property type="evidence" value="ECO:0007669"/>
    <property type="project" value="UniProtKB-KW"/>
</dbReference>
<dbReference type="InterPro" id="IPR007634">
    <property type="entry name" value="RNA_pol_sigma_54_DNA-bd"/>
</dbReference>
<comment type="caution">
    <text evidence="11">The sequence shown here is derived from an EMBL/GenBank/DDBJ whole genome shotgun (WGS) entry which is preliminary data.</text>
</comment>
<evidence type="ECO:0000256" key="2">
    <source>
        <dbReference type="ARBA" id="ARBA00022478"/>
    </source>
</evidence>
<evidence type="ECO:0000259" key="10">
    <source>
        <dbReference type="Pfam" id="PF04963"/>
    </source>
</evidence>
<dbReference type="PROSITE" id="PS00717">
    <property type="entry name" value="SIGMA54_1"/>
    <property type="match status" value="1"/>
</dbReference>
<reference evidence="11 12" key="2">
    <citation type="submission" date="2008-10" db="EMBL/GenBank/DDBJ databases">
        <title>Draft genome sequence of Clostridium hiranonis (DSM 13275).</title>
        <authorList>
            <person name="Sudarsanam P."/>
            <person name="Ley R."/>
            <person name="Guruge J."/>
            <person name="Turnbaugh P.J."/>
            <person name="Mahowald M."/>
            <person name="Liep D."/>
            <person name="Gordon J."/>
        </authorList>
    </citation>
    <scope>NUCLEOTIDE SEQUENCE [LARGE SCALE GENOMIC DNA]</scope>
    <source>
        <strain evidence="11 12">DSM 13275</strain>
    </source>
</reference>
<dbReference type="PANTHER" id="PTHR32248:SF4">
    <property type="entry name" value="RNA POLYMERASE SIGMA-54 FACTOR"/>
    <property type="match status" value="1"/>
</dbReference>
<sequence>MNFKNTLELNQSQKLILTTQLKQSLAILNMSRLEVEEEIRKESESNPLLEAEKNEEGIDWEKYIKHMESINIRQDKNDAPYSSENAVDFENMIRSTSNLYDYLIDELKYFKLTFEEKRICKYIIDSLDEDGYLRINDKEIYDALRVDASLFRRCLDIVQQLDPPGIGARNISECLILQLERMGISNNIVENIIMNDLELIGRNKLKDIAKKYKISIEKCKEAIEIIRHLDPKPGRACSNDKCVYVQPDVIVDKIDGKYIVHTNEKDVYNIKINDFYRNMMTDKDSDKEAKEFIKDRLNSAATLIKNIESRKSTILRIAEAIIDEQQEFIQKGEKYIKPMKMKDIADKLEIHESTVSRGVNGKYMLTPFGLYEFKFFFNAALETDNSSDGASSAGIKRDIKDIIDGENKKKPLSDDAISKMLKEKGVSVARRTVAKYREELGIPSSSRRKEF</sequence>
<evidence type="ECO:0000256" key="1">
    <source>
        <dbReference type="ARBA" id="ARBA00008798"/>
    </source>
</evidence>
<dbReference type="STRING" id="500633.CLOHIR_00835"/>
<feature type="domain" description="RNA polymerase sigma factor 54 DNA-binding" evidence="9">
    <location>
        <begin position="291"/>
        <end position="449"/>
    </location>
</feature>
<dbReference type="InterPro" id="IPR038709">
    <property type="entry name" value="RpoN_core-bd_sf"/>
</dbReference>
<dbReference type="GO" id="GO:0006352">
    <property type="term" value="P:DNA-templated transcription initiation"/>
    <property type="evidence" value="ECO:0007669"/>
    <property type="project" value="InterPro"/>
</dbReference>
<evidence type="ECO:0000256" key="5">
    <source>
        <dbReference type="ARBA" id="ARBA00023015"/>
    </source>
</evidence>
<dbReference type="RefSeq" id="WP_006439747.1">
    <property type="nucleotide sequence ID" value="NZ_DS995356.1"/>
</dbReference>
<comment type="similarity">
    <text evidence="1">Belongs to the sigma-54 factor family.</text>
</comment>
<dbReference type="GO" id="GO:0016987">
    <property type="term" value="F:sigma factor activity"/>
    <property type="evidence" value="ECO:0007669"/>
    <property type="project" value="UniProtKB-KW"/>
</dbReference>
<keyword evidence="8" id="KW-0804">Transcription</keyword>
<dbReference type="PROSITE" id="PS00718">
    <property type="entry name" value="SIGMA54_2"/>
    <property type="match status" value="1"/>
</dbReference>